<comment type="caution">
    <text evidence="2">The sequence shown here is derived from an EMBL/GenBank/DDBJ whole genome shotgun (WGS) entry which is preliminary data.</text>
</comment>
<feature type="chain" id="PRO_5016412701" description="Lipoprotein" evidence="1">
    <location>
        <begin position="22"/>
        <end position="285"/>
    </location>
</feature>
<evidence type="ECO:0000256" key="1">
    <source>
        <dbReference type="SAM" id="SignalP"/>
    </source>
</evidence>
<keyword evidence="3" id="KW-1185">Reference proteome</keyword>
<reference evidence="2 3" key="1">
    <citation type="submission" date="2018-06" db="EMBL/GenBank/DDBJ databases">
        <title>Genomic Encyclopedia of Archaeal and Bacterial Type Strains, Phase II (KMG-II): from individual species to whole genera.</title>
        <authorList>
            <person name="Goeker M."/>
        </authorList>
    </citation>
    <scope>NUCLEOTIDE SEQUENCE [LARGE SCALE GENOMIC DNA]</scope>
    <source>
        <strain evidence="2 3">DSM 25663</strain>
    </source>
</reference>
<dbReference type="OrthoDB" id="1114031at2"/>
<gene>
    <name evidence="2" type="ORF">CLV55_10713</name>
</gene>
<protein>
    <recommendedName>
        <fullName evidence="4">Lipoprotein</fullName>
    </recommendedName>
</protein>
<proteinExistence type="predicted"/>
<feature type="signal peptide" evidence="1">
    <location>
        <begin position="1"/>
        <end position="21"/>
    </location>
</feature>
<keyword evidence="1" id="KW-0732">Signal</keyword>
<dbReference type="AlphaFoldDB" id="A0A328YBV5"/>
<evidence type="ECO:0008006" key="4">
    <source>
        <dbReference type="Google" id="ProtNLM"/>
    </source>
</evidence>
<evidence type="ECO:0000313" key="3">
    <source>
        <dbReference type="Proteomes" id="UP000248840"/>
    </source>
</evidence>
<name>A0A328YBV5_9FLAO</name>
<dbReference type="PROSITE" id="PS51257">
    <property type="entry name" value="PROKAR_LIPOPROTEIN"/>
    <property type="match status" value="1"/>
</dbReference>
<dbReference type="Proteomes" id="UP000248840">
    <property type="component" value="Unassembled WGS sequence"/>
</dbReference>
<accession>A0A328YBV5</accession>
<dbReference type="EMBL" id="QLSZ01000007">
    <property type="protein sequence ID" value="RAR71458.1"/>
    <property type="molecule type" value="Genomic_DNA"/>
</dbReference>
<dbReference type="RefSeq" id="WP_112113308.1">
    <property type="nucleotide sequence ID" value="NZ_QLSZ01000007.1"/>
</dbReference>
<evidence type="ECO:0000313" key="2">
    <source>
        <dbReference type="EMBL" id="RAR71458.1"/>
    </source>
</evidence>
<organism evidence="2 3">
    <name type="scientific">Flavobacterium aciduliphilum</name>
    <dbReference type="NCBI Taxonomy" id="1101402"/>
    <lineage>
        <taxon>Bacteria</taxon>
        <taxon>Pseudomonadati</taxon>
        <taxon>Bacteroidota</taxon>
        <taxon>Flavobacteriia</taxon>
        <taxon>Flavobacteriales</taxon>
        <taxon>Flavobacteriaceae</taxon>
        <taxon>Flavobacterium</taxon>
    </lineage>
</organism>
<sequence length="285" mass="30753">MKTKIVTLAILLSLFVVSCSKNDTSETSYMSKDEAQASSKIDLASDDVSTIVEDQYNNINSNSFSNKNGVVALSTCATITRVPAFGTVLNDGDLVTKTIDFGSGCTLANNNVVSGKIIITFTYHPTATSQTVNYSFDNFYHNNIKIEGNKSFTRTMTTGANPHPIVIMQMDLTATINGQTHHRVGSRTREIIAGYDTPNDLSDNVYSITGSWTTTHPSGTITSTITTPLQVKMSCMNVHKPLIVSGVITFTKNNHTATLDYGTGDCDNTAVFTINGNSYTIVIGN</sequence>